<dbReference type="KEGG" id="dalk:DSCA_42900"/>
<dbReference type="OrthoDB" id="9812949at2"/>
<dbReference type="SMART" id="SM00863">
    <property type="entry name" value="tRNA_SAD"/>
    <property type="match status" value="1"/>
</dbReference>
<organism evidence="5 6">
    <name type="scientific">Desulfosarcina alkanivorans</name>
    <dbReference type="NCBI Taxonomy" id="571177"/>
    <lineage>
        <taxon>Bacteria</taxon>
        <taxon>Pseudomonadati</taxon>
        <taxon>Thermodesulfobacteriota</taxon>
        <taxon>Desulfobacteria</taxon>
        <taxon>Desulfobacterales</taxon>
        <taxon>Desulfosarcinaceae</taxon>
        <taxon>Desulfosarcina</taxon>
    </lineage>
</organism>
<dbReference type="GO" id="GO:0005524">
    <property type="term" value="F:ATP binding"/>
    <property type="evidence" value="ECO:0007669"/>
    <property type="project" value="InterPro"/>
</dbReference>
<dbReference type="EMBL" id="AP021874">
    <property type="protein sequence ID" value="BBO70360.1"/>
    <property type="molecule type" value="Genomic_DNA"/>
</dbReference>
<keyword evidence="3" id="KW-0862">Zinc</keyword>
<dbReference type="Proteomes" id="UP000427906">
    <property type="component" value="Chromosome"/>
</dbReference>
<sequence length="146" mass="16606">MKKQVDPRMHSAEHLLNQAMVRRFDCGRCFSAHIERKKSKCDYRFDRPLTDEEVASLEEDVNGVIEANQAVTERFVPIDDARSAYNLSRLPDHAGDRIRIVSIGDYDHCPCIGPHVSATGDIGRFRITSSGHENGVLRIRFKLTRP</sequence>
<dbReference type="GO" id="GO:0004812">
    <property type="term" value="F:aminoacyl-tRNA ligase activity"/>
    <property type="evidence" value="ECO:0007669"/>
    <property type="project" value="InterPro"/>
</dbReference>
<accession>A0A5K7YPS9</accession>
<dbReference type="PANTHER" id="PTHR43462">
    <property type="entry name" value="ALANYL-TRNA EDITING PROTEIN"/>
    <property type="match status" value="1"/>
</dbReference>
<comment type="cofactor">
    <cofactor evidence="1">
        <name>Zn(2+)</name>
        <dbReference type="ChEBI" id="CHEBI:29105"/>
    </cofactor>
</comment>
<name>A0A5K7YPS9_9BACT</name>
<evidence type="ECO:0000256" key="2">
    <source>
        <dbReference type="ARBA" id="ARBA00022723"/>
    </source>
</evidence>
<dbReference type="Pfam" id="PF07973">
    <property type="entry name" value="tRNA_SAD"/>
    <property type="match status" value="1"/>
</dbReference>
<dbReference type="AlphaFoldDB" id="A0A5K7YPS9"/>
<dbReference type="SUPFAM" id="SSF55186">
    <property type="entry name" value="ThrRS/AlaRS common domain"/>
    <property type="match status" value="1"/>
</dbReference>
<proteinExistence type="predicted"/>
<evidence type="ECO:0000256" key="3">
    <source>
        <dbReference type="ARBA" id="ARBA00022833"/>
    </source>
</evidence>
<dbReference type="PANTHER" id="PTHR43462:SF1">
    <property type="entry name" value="ALANYL-TRNA EDITING PROTEIN AARSD1"/>
    <property type="match status" value="1"/>
</dbReference>
<dbReference type="RefSeq" id="WP_155318317.1">
    <property type="nucleotide sequence ID" value="NZ_AP021874.1"/>
</dbReference>
<dbReference type="InterPro" id="IPR051335">
    <property type="entry name" value="Alanyl-tRNA_Editing_Enzymes"/>
</dbReference>
<keyword evidence="6" id="KW-1185">Reference proteome</keyword>
<gene>
    <name evidence="5" type="ORF">DSCA_42900</name>
</gene>
<dbReference type="GO" id="GO:0046872">
    <property type="term" value="F:metal ion binding"/>
    <property type="evidence" value="ECO:0007669"/>
    <property type="project" value="UniProtKB-KW"/>
</dbReference>
<feature type="domain" description="Threonyl/alanyl tRNA synthetase SAD" evidence="4">
    <location>
        <begin position="98"/>
        <end position="140"/>
    </location>
</feature>
<evidence type="ECO:0000256" key="1">
    <source>
        <dbReference type="ARBA" id="ARBA00001947"/>
    </source>
</evidence>
<dbReference type="GO" id="GO:0002161">
    <property type="term" value="F:aminoacyl-tRNA deacylase activity"/>
    <property type="evidence" value="ECO:0007669"/>
    <property type="project" value="UniProtKB-ARBA"/>
</dbReference>
<reference evidence="5 6" key="1">
    <citation type="submission" date="2019-11" db="EMBL/GenBank/DDBJ databases">
        <title>Comparative genomics of hydrocarbon-degrading Desulfosarcina strains.</title>
        <authorList>
            <person name="Watanabe M."/>
            <person name="Kojima H."/>
            <person name="Fukui M."/>
        </authorList>
    </citation>
    <scope>NUCLEOTIDE SEQUENCE [LARGE SCALE GENOMIC DNA]</scope>
    <source>
        <strain evidence="5 6">PL12</strain>
    </source>
</reference>
<keyword evidence="2" id="KW-0479">Metal-binding</keyword>
<evidence type="ECO:0000259" key="4">
    <source>
        <dbReference type="SMART" id="SM00863"/>
    </source>
</evidence>
<evidence type="ECO:0000313" key="6">
    <source>
        <dbReference type="Proteomes" id="UP000427906"/>
    </source>
</evidence>
<dbReference type="InterPro" id="IPR018163">
    <property type="entry name" value="Thr/Ala-tRNA-synth_IIc_edit"/>
</dbReference>
<dbReference type="InterPro" id="IPR012947">
    <property type="entry name" value="tRNA_SAD"/>
</dbReference>
<evidence type="ECO:0000313" key="5">
    <source>
        <dbReference type="EMBL" id="BBO70360.1"/>
    </source>
</evidence>
<dbReference type="GO" id="GO:0043039">
    <property type="term" value="P:tRNA aminoacylation"/>
    <property type="evidence" value="ECO:0007669"/>
    <property type="project" value="InterPro"/>
</dbReference>
<protein>
    <recommendedName>
        <fullName evidence="4">Threonyl/alanyl tRNA synthetase SAD domain-containing protein</fullName>
    </recommendedName>
</protein>
<dbReference type="Gene3D" id="3.30.980.10">
    <property type="entry name" value="Threonyl-trna Synthetase, Chain A, domain 2"/>
    <property type="match status" value="1"/>
</dbReference>